<feature type="signal peptide" evidence="1">
    <location>
        <begin position="1"/>
        <end position="17"/>
    </location>
</feature>
<keyword evidence="3" id="KW-1185">Reference proteome</keyword>
<evidence type="ECO:0000313" key="3">
    <source>
        <dbReference type="Proteomes" id="UP001144471"/>
    </source>
</evidence>
<accession>A0A9W6GHC5</accession>
<organism evidence="2 3">
    <name type="scientific">Propionigenium maris DSM 9537</name>
    <dbReference type="NCBI Taxonomy" id="1123000"/>
    <lineage>
        <taxon>Bacteria</taxon>
        <taxon>Fusobacteriati</taxon>
        <taxon>Fusobacteriota</taxon>
        <taxon>Fusobacteriia</taxon>
        <taxon>Fusobacteriales</taxon>
        <taxon>Fusobacteriaceae</taxon>
        <taxon>Propionigenium</taxon>
    </lineage>
</organism>
<dbReference type="AlphaFoldDB" id="A0A9W6GHC5"/>
<dbReference type="EMBL" id="BSDY01000003">
    <property type="protein sequence ID" value="GLI55254.1"/>
    <property type="molecule type" value="Genomic_DNA"/>
</dbReference>
<gene>
    <name evidence="2" type="ORF">PM10SUCC1_07690</name>
</gene>
<sequence>MRNLIYMLMAFFMVSCASVHPGKYGKSIGTDGGVAEKKKVDLLVSGDTDKAFSNDYYKFMVFTFENKSGEIGEVTEPHVSFEDDYYNSEIRVISGKELKQWHDAQSAEKERREKNRKTAFGGSAIAGGLLSFADGAIGNAGTALLVGGAGALGVDNLHKGNRDAERGKVFPETHLMSGEFQIPAGLYERRWVVFNLKDKEKLPKEILLTYKYNGLEETMAVPLKW</sequence>
<dbReference type="Proteomes" id="UP001144471">
    <property type="component" value="Unassembled WGS sequence"/>
</dbReference>
<evidence type="ECO:0000256" key="1">
    <source>
        <dbReference type="SAM" id="SignalP"/>
    </source>
</evidence>
<evidence type="ECO:0000313" key="2">
    <source>
        <dbReference type="EMBL" id="GLI55254.1"/>
    </source>
</evidence>
<name>A0A9W6GHC5_9FUSO</name>
<proteinExistence type="predicted"/>
<protein>
    <recommendedName>
        <fullName evidence="4">Lipoprotein</fullName>
    </recommendedName>
</protein>
<keyword evidence="1" id="KW-0732">Signal</keyword>
<evidence type="ECO:0008006" key="4">
    <source>
        <dbReference type="Google" id="ProtNLM"/>
    </source>
</evidence>
<comment type="caution">
    <text evidence="2">The sequence shown here is derived from an EMBL/GenBank/DDBJ whole genome shotgun (WGS) entry which is preliminary data.</text>
</comment>
<reference evidence="2" key="1">
    <citation type="submission" date="2022-12" db="EMBL/GenBank/DDBJ databases">
        <title>Reference genome sequencing for broad-spectrum identification of bacterial and archaeal isolates by mass spectrometry.</title>
        <authorList>
            <person name="Sekiguchi Y."/>
            <person name="Tourlousse D.M."/>
        </authorList>
    </citation>
    <scope>NUCLEOTIDE SEQUENCE</scope>
    <source>
        <strain evidence="2">10succ1</strain>
    </source>
</reference>
<feature type="chain" id="PRO_5040928574" description="Lipoprotein" evidence="1">
    <location>
        <begin position="18"/>
        <end position="225"/>
    </location>
</feature>
<dbReference type="PROSITE" id="PS51257">
    <property type="entry name" value="PROKAR_LIPOPROTEIN"/>
    <property type="match status" value="1"/>
</dbReference>
<dbReference type="RefSeq" id="WP_281833588.1">
    <property type="nucleotide sequence ID" value="NZ_BSDY01000003.1"/>
</dbReference>